<dbReference type="SMART" id="SM00554">
    <property type="entry name" value="FAS1"/>
    <property type="match status" value="2"/>
</dbReference>
<feature type="non-terminal residue" evidence="2">
    <location>
        <position position="1"/>
    </location>
</feature>
<dbReference type="InterPro" id="IPR000782">
    <property type="entry name" value="FAS1_domain"/>
</dbReference>
<dbReference type="OMA" id="LYHVIHG"/>
<dbReference type="GO" id="GO:0005615">
    <property type="term" value="C:extracellular space"/>
    <property type="evidence" value="ECO:0007669"/>
    <property type="project" value="TreeGrafter"/>
</dbReference>
<dbReference type="Pfam" id="PF02469">
    <property type="entry name" value="Fasciclin"/>
    <property type="match status" value="2"/>
</dbReference>
<evidence type="ECO:0000313" key="3">
    <source>
        <dbReference type="Proteomes" id="UP000030746"/>
    </source>
</evidence>
<dbReference type="AlphaFoldDB" id="V3ZEI0"/>
<dbReference type="InterPro" id="IPR036378">
    <property type="entry name" value="FAS1_dom_sf"/>
</dbReference>
<dbReference type="HOGENOM" id="CLU_031281_1_1_1"/>
<feature type="non-terminal residue" evidence="2">
    <location>
        <position position="222"/>
    </location>
</feature>
<keyword evidence="3" id="KW-1185">Reference proteome</keyword>
<feature type="domain" description="FAS1" evidence="1">
    <location>
        <begin position="134"/>
        <end position="222"/>
    </location>
</feature>
<protein>
    <recommendedName>
        <fullName evidence="1">FAS1 domain-containing protein</fullName>
    </recommendedName>
</protein>
<organism evidence="2 3">
    <name type="scientific">Lottia gigantea</name>
    <name type="common">Giant owl limpet</name>
    <dbReference type="NCBI Taxonomy" id="225164"/>
    <lineage>
        <taxon>Eukaryota</taxon>
        <taxon>Metazoa</taxon>
        <taxon>Spiralia</taxon>
        <taxon>Lophotrochozoa</taxon>
        <taxon>Mollusca</taxon>
        <taxon>Gastropoda</taxon>
        <taxon>Patellogastropoda</taxon>
        <taxon>Lottioidea</taxon>
        <taxon>Lottiidae</taxon>
        <taxon>Lottia</taxon>
    </lineage>
</organism>
<evidence type="ECO:0000313" key="2">
    <source>
        <dbReference type="EMBL" id="ESO89543.1"/>
    </source>
</evidence>
<accession>V3ZEI0</accession>
<dbReference type="PANTHER" id="PTHR10900">
    <property type="entry name" value="PERIOSTIN-RELATED"/>
    <property type="match status" value="1"/>
</dbReference>
<name>V3ZEI0_LOTGI</name>
<evidence type="ECO:0000259" key="1">
    <source>
        <dbReference type="PROSITE" id="PS50213"/>
    </source>
</evidence>
<dbReference type="InterPro" id="IPR050904">
    <property type="entry name" value="Adhesion/Biosynth-related"/>
</dbReference>
<dbReference type="FunFam" id="2.30.180.10:FF:000032">
    <property type="entry name" value="Fasciclin domain-containing protein, putative"/>
    <property type="match status" value="1"/>
</dbReference>
<sequence length="222" mass="23378">VIDVLQQQRATTLLKFIEDAGLTDTLKGAGPFTIFAPSNRAFGRLDANTTAALAADKTMLANVLKNHVVADNLRRSDIRMNERQVTSLAGSKIRLNHYISTGASTANGIQMSTTDHTASNGVVHNINGVIPTPAGSIVDIAKADPELSTLVAAVTAAGLGTFLADQSPITVFAPTNDAFNELGSDVVQKILADKDLLKTILTYHVIPGSLYTAGFHSASLHT</sequence>
<reference evidence="2 3" key="1">
    <citation type="journal article" date="2013" name="Nature">
        <title>Insights into bilaterian evolution from three spiralian genomes.</title>
        <authorList>
            <person name="Simakov O."/>
            <person name="Marletaz F."/>
            <person name="Cho S.J."/>
            <person name="Edsinger-Gonzales E."/>
            <person name="Havlak P."/>
            <person name="Hellsten U."/>
            <person name="Kuo D.H."/>
            <person name="Larsson T."/>
            <person name="Lv J."/>
            <person name="Arendt D."/>
            <person name="Savage R."/>
            <person name="Osoegawa K."/>
            <person name="de Jong P."/>
            <person name="Grimwood J."/>
            <person name="Chapman J.A."/>
            <person name="Shapiro H."/>
            <person name="Aerts A."/>
            <person name="Otillar R.P."/>
            <person name="Terry A.Y."/>
            <person name="Boore J.L."/>
            <person name="Grigoriev I.V."/>
            <person name="Lindberg D.R."/>
            <person name="Seaver E.C."/>
            <person name="Weisblat D.A."/>
            <person name="Putnam N.H."/>
            <person name="Rokhsar D.S."/>
        </authorList>
    </citation>
    <scope>NUCLEOTIDE SEQUENCE [LARGE SCALE GENOMIC DNA]</scope>
</reference>
<dbReference type="EMBL" id="KB202591">
    <property type="protein sequence ID" value="ESO89543.1"/>
    <property type="molecule type" value="Genomic_DNA"/>
</dbReference>
<dbReference type="Proteomes" id="UP000030746">
    <property type="component" value="Unassembled WGS sequence"/>
</dbReference>
<dbReference type="GeneID" id="20252149"/>
<proteinExistence type="predicted"/>
<gene>
    <name evidence="2" type="ORF">LOTGIDRAFT_74733</name>
</gene>
<dbReference type="Gene3D" id="2.30.180.10">
    <property type="entry name" value="FAS1 domain"/>
    <property type="match status" value="2"/>
</dbReference>
<dbReference type="PROSITE" id="PS50213">
    <property type="entry name" value="FAS1"/>
    <property type="match status" value="2"/>
</dbReference>
<dbReference type="RefSeq" id="XP_009059759.1">
    <property type="nucleotide sequence ID" value="XM_009061511.1"/>
</dbReference>
<dbReference type="PANTHER" id="PTHR10900:SF77">
    <property type="entry name" value="FI19380P1"/>
    <property type="match status" value="1"/>
</dbReference>
<dbReference type="KEGG" id="lgi:LOTGIDRAFT_74733"/>
<feature type="domain" description="FAS1" evidence="1">
    <location>
        <begin position="1"/>
        <end position="130"/>
    </location>
</feature>
<dbReference type="OrthoDB" id="286301at2759"/>
<dbReference type="CTD" id="20252149"/>
<dbReference type="SUPFAM" id="SSF82153">
    <property type="entry name" value="FAS1 domain"/>
    <property type="match status" value="2"/>
</dbReference>